<dbReference type="InterPro" id="IPR018303">
    <property type="entry name" value="ATPase_P-typ_P_site"/>
</dbReference>
<dbReference type="SUPFAM" id="SSF56784">
    <property type="entry name" value="HAD-like"/>
    <property type="match status" value="1"/>
</dbReference>
<feature type="domain" description="P-type ATPase A" evidence="9">
    <location>
        <begin position="99"/>
        <end position="197"/>
    </location>
</feature>
<comment type="subcellular location">
    <subcellularLocation>
        <location evidence="1">Membrane</location>
        <topology evidence="1">Multi-pass membrane protein</topology>
    </subcellularLocation>
</comment>
<keyword evidence="8" id="KW-0472">Membrane</keyword>
<keyword evidence="3" id="KW-0812">Transmembrane</keyword>
<evidence type="ECO:0000259" key="9">
    <source>
        <dbReference type="Pfam" id="PF00122"/>
    </source>
</evidence>
<keyword evidence="13" id="KW-1185">Reference proteome</keyword>
<dbReference type="InterPro" id="IPR004014">
    <property type="entry name" value="ATPase_P-typ_cation-transptr_N"/>
</dbReference>
<evidence type="ECO:0000256" key="3">
    <source>
        <dbReference type="ARBA" id="ARBA00022692"/>
    </source>
</evidence>
<dbReference type="Gene3D" id="3.40.1110.10">
    <property type="entry name" value="Calcium-transporting ATPase, cytoplasmic domain N"/>
    <property type="match status" value="1"/>
</dbReference>
<comment type="similarity">
    <text evidence="2">Belongs to the cation transport ATPase (P-type) (TC 3.A.3) family. Type IIA subfamily.</text>
</comment>
<evidence type="ECO:0000256" key="7">
    <source>
        <dbReference type="ARBA" id="ARBA00022989"/>
    </source>
</evidence>
<evidence type="ECO:0000256" key="8">
    <source>
        <dbReference type="ARBA" id="ARBA00023136"/>
    </source>
</evidence>
<feature type="domain" description="Cation-transporting P-type ATPase C-terminal" evidence="10">
    <location>
        <begin position="631"/>
        <end position="802"/>
    </location>
</feature>
<sequence>MTGIRQYNGLSTAEAQARISEYGLNQFSKPARISFLEIAREEITEPLILLLLAVGFFYSIWGKLEDALTIFAIILILVLVEIWNEYRAKKAISALSTVAAPTSKVVRDGAVVEVATELLVPGDLQVLSSGTRIGGDGKVVASYGIQIDESSLTGESVPIEINPGDEACAGTMVIYGEGQLQIQSTGRNTRLGKISAFAQKIKEPKTPLQLAMKTLAKNLVWIALFFSLIIPILGLLRGQDLQQMILTGLALSFATIPEEGPIIVTLILGLGAYQLSKKNFLVKRTRAAEVLGSATIILTDKTGTITKSRMQVVAVFPQSAEQQIIATAFRALTVMSLSPTDKAILEKAKELNSANPPGELVRQRPFGDGRKTKSVIRRSNGQYELIVLGAPEEVLDTSRQSPQEARAVLAGEAGRGRRIIGLASKTISGSDLDLSWPELERDLDFLGLISLEDPPRPGVKDTIERAAKAGIRTIMVTGDHPETAAFIAKKVGIESGRIMTGTDLGTIDDPELRQAVKNVSVFARTTPEDKYRLVNALQANDEIVAVTGDGINDTLALKAANIGIAMGIRGTDAAKEAADAVLADDNYVTITTGIFEGRKFFDNLRKGFRYYLSAKTALVLVFLLPVLVNIPFPFAPIQIIVLELFMDLAASSAFVAEPGEPTIYTRPPRDPKKKLFDRQLVWQIAVSGLSLFAAVMASYLLALRMDLPVAETRTFAFSAWIMGHIFLAFVSRSDDVPLTRIGFLTNRIMVIWGVAAIAFLLLAIAVPAVNSQLKLGHISLGNLAIVTLISFVAIFWREIIKYRRRN</sequence>
<protein>
    <submittedName>
        <fullName evidence="12">ATPase</fullName>
    </submittedName>
</protein>
<evidence type="ECO:0000256" key="1">
    <source>
        <dbReference type="ARBA" id="ARBA00004141"/>
    </source>
</evidence>
<dbReference type="PANTHER" id="PTHR43294">
    <property type="entry name" value="SODIUM/POTASSIUM-TRANSPORTING ATPASE SUBUNIT ALPHA"/>
    <property type="match status" value="1"/>
</dbReference>
<dbReference type="PANTHER" id="PTHR43294:SF20">
    <property type="entry name" value="P-TYPE ATPASE"/>
    <property type="match status" value="1"/>
</dbReference>
<dbReference type="InterPro" id="IPR023299">
    <property type="entry name" value="ATPase_P-typ_cyto_dom_N"/>
</dbReference>
<dbReference type="InterPro" id="IPR008250">
    <property type="entry name" value="ATPase_P-typ_transduc_dom_A_sf"/>
</dbReference>
<dbReference type="InterPro" id="IPR036412">
    <property type="entry name" value="HAD-like_sf"/>
</dbReference>
<evidence type="ECO:0000313" key="13">
    <source>
        <dbReference type="Proteomes" id="UP000235653"/>
    </source>
</evidence>
<dbReference type="InterPro" id="IPR050510">
    <property type="entry name" value="Cation_transp_ATPase_P-type"/>
</dbReference>
<dbReference type="InterPro" id="IPR059000">
    <property type="entry name" value="ATPase_P-type_domA"/>
</dbReference>
<dbReference type="SUPFAM" id="SSF81653">
    <property type="entry name" value="Calcium ATPase, transduction domain A"/>
    <property type="match status" value="1"/>
</dbReference>
<evidence type="ECO:0000259" key="10">
    <source>
        <dbReference type="Pfam" id="PF00689"/>
    </source>
</evidence>
<dbReference type="RefSeq" id="WP_102331293.1">
    <property type="nucleotide sequence ID" value="NZ_CP058566.2"/>
</dbReference>
<dbReference type="InterPro" id="IPR001757">
    <property type="entry name" value="P_typ_ATPase"/>
</dbReference>
<organism evidence="12 13">
    <name type="scientific">Dehalogenimonas etheniformans</name>
    <dbReference type="NCBI Taxonomy" id="1536648"/>
    <lineage>
        <taxon>Bacteria</taxon>
        <taxon>Bacillati</taxon>
        <taxon>Chloroflexota</taxon>
        <taxon>Dehalococcoidia</taxon>
        <taxon>Dehalococcoidales</taxon>
        <taxon>Dehalococcoidaceae</taxon>
        <taxon>Dehalogenimonas</taxon>
    </lineage>
</organism>
<dbReference type="GO" id="GO:0006883">
    <property type="term" value="P:intracellular sodium ion homeostasis"/>
    <property type="evidence" value="ECO:0007669"/>
    <property type="project" value="TreeGrafter"/>
</dbReference>
<dbReference type="InterPro" id="IPR023214">
    <property type="entry name" value="HAD_sf"/>
</dbReference>
<dbReference type="OrthoDB" id="9760364at2"/>
<dbReference type="PROSITE" id="PS00154">
    <property type="entry name" value="ATPASE_E1_E2"/>
    <property type="match status" value="1"/>
</dbReference>
<dbReference type="Proteomes" id="UP000235653">
    <property type="component" value="Unassembled WGS sequence"/>
</dbReference>
<keyword evidence="4" id="KW-0547">Nucleotide-binding</keyword>
<dbReference type="InterPro" id="IPR006068">
    <property type="entry name" value="ATPase_P-typ_cation-transptr_C"/>
</dbReference>
<dbReference type="Gene3D" id="1.20.1110.10">
    <property type="entry name" value="Calcium-transporting ATPase, transmembrane domain"/>
    <property type="match status" value="1"/>
</dbReference>
<proteinExistence type="inferred from homology"/>
<dbReference type="PRINTS" id="PR00119">
    <property type="entry name" value="CATATPASE"/>
</dbReference>
<dbReference type="Pfam" id="PF00689">
    <property type="entry name" value="Cation_ATPase_C"/>
    <property type="match status" value="1"/>
</dbReference>
<dbReference type="GO" id="GO:0036376">
    <property type="term" value="P:sodium ion export across plasma membrane"/>
    <property type="evidence" value="ECO:0007669"/>
    <property type="project" value="TreeGrafter"/>
</dbReference>
<dbReference type="Pfam" id="PF00702">
    <property type="entry name" value="Hydrolase"/>
    <property type="match status" value="1"/>
</dbReference>
<dbReference type="GO" id="GO:0016887">
    <property type="term" value="F:ATP hydrolysis activity"/>
    <property type="evidence" value="ECO:0007669"/>
    <property type="project" value="InterPro"/>
</dbReference>
<dbReference type="GO" id="GO:0005886">
    <property type="term" value="C:plasma membrane"/>
    <property type="evidence" value="ECO:0007669"/>
    <property type="project" value="TreeGrafter"/>
</dbReference>
<dbReference type="GO" id="GO:0005391">
    <property type="term" value="F:P-type sodium:potassium-exchanging transporter activity"/>
    <property type="evidence" value="ECO:0007669"/>
    <property type="project" value="TreeGrafter"/>
</dbReference>
<dbReference type="InterPro" id="IPR023298">
    <property type="entry name" value="ATPase_P-typ_TM_dom_sf"/>
</dbReference>
<dbReference type="SFLD" id="SFLDF00027">
    <property type="entry name" value="p-type_atpase"/>
    <property type="match status" value="1"/>
</dbReference>
<dbReference type="SUPFAM" id="SSF81665">
    <property type="entry name" value="Calcium ATPase, transmembrane domain M"/>
    <property type="match status" value="1"/>
</dbReference>
<dbReference type="Pfam" id="PF00690">
    <property type="entry name" value="Cation_ATPase_N"/>
    <property type="match status" value="1"/>
</dbReference>
<keyword evidence="5" id="KW-0067">ATP-binding</keyword>
<dbReference type="GO" id="GO:0030007">
    <property type="term" value="P:intracellular potassium ion homeostasis"/>
    <property type="evidence" value="ECO:0007669"/>
    <property type="project" value="TreeGrafter"/>
</dbReference>
<dbReference type="Gene3D" id="2.70.150.10">
    <property type="entry name" value="Calcium-transporting ATPase, cytoplasmic transduction domain A"/>
    <property type="match status" value="1"/>
</dbReference>
<keyword evidence="6" id="KW-1278">Translocase</keyword>
<dbReference type="PRINTS" id="PR00120">
    <property type="entry name" value="HATPASE"/>
</dbReference>
<evidence type="ECO:0000259" key="11">
    <source>
        <dbReference type="Pfam" id="PF00690"/>
    </source>
</evidence>
<evidence type="ECO:0000256" key="4">
    <source>
        <dbReference type="ARBA" id="ARBA00022741"/>
    </source>
</evidence>
<name>A0A2P5P7M8_9CHLR</name>
<evidence type="ECO:0000256" key="2">
    <source>
        <dbReference type="ARBA" id="ARBA00005675"/>
    </source>
</evidence>
<evidence type="ECO:0000256" key="5">
    <source>
        <dbReference type="ARBA" id="ARBA00022840"/>
    </source>
</evidence>
<evidence type="ECO:0000256" key="6">
    <source>
        <dbReference type="ARBA" id="ARBA00022967"/>
    </source>
</evidence>
<dbReference type="GO" id="GO:1902600">
    <property type="term" value="P:proton transmembrane transport"/>
    <property type="evidence" value="ECO:0007669"/>
    <property type="project" value="TreeGrafter"/>
</dbReference>
<dbReference type="Gene3D" id="3.40.50.1000">
    <property type="entry name" value="HAD superfamily/HAD-like"/>
    <property type="match status" value="1"/>
</dbReference>
<dbReference type="InterPro" id="IPR044492">
    <property type="entry name" value="P_typ_ATPase_HD_dom"/>
</dbReference>
<keyword evidence="7" id="KW-1133">Transmembrane helix</keyword>
<comment type="caution">
    <text evidence="12">The sequence shown here is derived from an EMBL/GenBank/DDBJ whole genome shotgun (WGS) entry which is preliminary data.</text>
</comment>
<dbReference type="GO" id="GO:1990573">
    <property type="term" value="P:potassium ion import across plasma membrane"/>
    <property type="evidence" value="ECO:0007669"/>
    <property type="project" value="TreeGrafter"/>
</dbReference>
<reference evidence="12 13" key="1">
    <citation type="journal article" date="2017" name="ISME J.">
        <title>Grape pomace compost harbors organohalide-respiring Dehalogenimonas species with novel reductive dehalogenase genes.</title>
        <authorList>
            <person name="Yang Y."/>
            <person name="Higgins S.A."/>
            <person name="Yan J."/>
            <person name="Simsir B."/>
            <person name="Chourey K."/>
            <person name="Iyer R."/>
            <person name="Hettich R.L."/>
            <person name="Baldwin B."/>
            <person name="Ogles D.M."/>
            <person name="Loffler F.E."/>
        </authorList>
    </citation>
    <scope>NUCLEOTIDE SEQUENCE [LARGE SCALE GENOMIC DNA]</scope>
    <source>
        <strain evidence="12 13">GP</strain>
    </source>
</reference>
<dbReference type="EMBL" id="JQAN02000009">
    <property type="protein sequence ID" value="PPD58289.1"/>
    <property type="molecule type" value="Genomic_DNA"/>
</dbReference>
<feature type="domain" description="Cation-transporting P-type ATPase N-terminal" evidence="11">
    <location>
        <begin position="7"/>
        <end position="55"/>
    </location>
</feature>
<gene>
    <name evidence="12" type="ORF">JP09_005725</name>
</gene>
<dbReference type="AlphaFoldDB" id="A0A2P5P7M8"/>
<evidence type="ECO:0000313" key="12">
    <source>
        <dbReference type="EMBL" id="PPD58289.1"/>
    </source>
</evidence>
<dbReference type="SFLD" id="SFLDS00003">
    <property type="entry name" value="Haloacid_Dehalogenase"/>
    <property type="match status" value="1"/>
</dbReference>
<dbReference type="NCBIfam" id="TIGR01494">
    <property type="entry name" value="ATPase_P-type"/>
    <property type="match status" value="2"/>
</dbReference>
<dbReference type="Pfam" id="PF00122">
    <property type="entry name" value="E1-E2_ATPase"/>
    <property type="match status" value="1"/>
</dbReference>
<accession>A0A2P5P7M8</accession>
<dbReference type="GO" id="GO:0005524">
    <property type="term" value="F:ATP binding"/>
    <property type="evidence" value="ECO:0007669"/>
    <property type="project" value="UniProtKB-KW"/>
</dbReference>
<dbReference type="SFLD" id="SFLDG00002">
    <property type="entry name" value="C1.7:_P-type_atpase_like"/>
    <property type="match status" value="1"/>
</dbReference>